<name>A0A1L9R4C1_ASPWE</name>
<dbReference type="VEuPathDB" id="FungiDB:ASPWEDRAFT_188194"/>
<keyword evidence="2" id="KW-0732">Signal</keyword>
<proteinExistence type="predicted"/>
<evidence type="ECO:0000256" key="1">
    <source>
        <dbReference type="SAM" id="MobiDB-lite"/>
    </source>
</evidence>
<organism evidence="3 4">
    <name type="scientific">Aspergillus wentii DTO 134E9</name>
    <dbReference type="NCBI Taxonomy" id="1073089"/>
    <lineage>
        <taxon>Eukaryota</taxon>
        <taxon>Fungi</taxon>
        <taxon>Dikarya</taxon>
        <taxon>Ascomycota</taxon>
        <taxon>Pezizomycotina</taxon>
        <taxon>Eurotiomycetes</taxon>
        <taxon>Eurotiomycetidae</taxon>
        <taxon>Eurotiales</taxon>
        <taxon>Aspergillaceae</taxon>
        <taxon>Aspergillus</taxon>
        <taxon>Aspergillus subgen. Cremei</taxon>
    </lineage>
</organism>
<dbReference type="EMBL" id="KV878218">
    <property type="protein sequence ID" value="OJJ29754.1"/>
    <property type="molecule type" value="Genomic_DNA"/>
</dbReference>
<protein>
    <submittedName>
        <fullName evidence="3">Uncharacterized protein</fullName>
    </submittedName>
</protein>
<dbReference type="GeneID" id="63748057"/>
<evidence type="ECO:0000256" key="2">
    <source>
        <dbReference type="SAM" id="SignalP"/>
    </source>
</evidence>
<gene>
    <name evidence="3" type="ORF">ASPWEDRAFT_188194</name>
</gene>
<keyword evidence="4" id="KW-1185">Reference proteome</keyword>
<feature type="region of interest" description="Disordered" evidence="1">
    <location>
        <begin position="32"/>
        <end position="64"/>
    </location>
</feature>
<feature type="compositionally biased region" description="Acidic residues" evidence="1">
    <location>
        <begin position="42"/>
        <end position="63"/>
    </location>
</feature>
<accession>A0A1L9R4C1</accession>
<evidence type="ECO:0000313" key="3">
    <source>
        <dbReference type="EMBL" id="OJJ29754.1"/>
    </source>
</evidence>
<sequence length="222" mass="25119">MKFSTIFSVFLAALSVGVSASPIGTNEVREVDTFNSSPQEFDASEFDSEDYDYDDDLGEDYDSSLEKRNDKDSYEYKLLAAAHSGLKADKTYAFTLKWTKGASPGETEKNEDIKTIQKKYGFDHTAIAIVKITGDDKKGHKVSGQYHHLVIKNNDMDTEYDKKNFKKEYLGKSALKIEFVKEVSSKKEKKALTEAKDYPKDKKWKGGETDCKTFVDAVKHEL</sequence>
<feature type="chain" id="PRO_5009887423" evidence="2">
    <location>
        <begin position="21"/>
        <end position="222"/>
    </location>
</feature>
<reference evidence="4" key="1">
    <citation type="journal article" date="2017" name="Genome Biol.">
        <title>Comparative genomics reveals high biological diversity and specific adaptations in the industrially and medically important fungal genus Aspergillus.</title>
        <authorList>
            <person name="de Vries R.P."/>
            <person name="Riley R."/>
            <person name="Wiebenga A."/>
            <person name="Aguilar-Osorio G."/>
            <person name="Amillis S."/>
            <person name="Uchima C.A."/>
            <person name="Anderluh G."/>
            <person name="Asadollahi M."/>
            <person name="Askin M."/>
            <person name="Barry K."/>
            <person name="Battaglia E."/>
            <person name="Bayram O."/>
            <person name="Benocci T."/>
            <person name="Braus-Stromeyer S.A."/>
            <person name="Caldana C."/>
            <person name="Canovas D."/>
            <person name="Cerqueira G.C."/>
            <person name="Chen F."/>
            <person name="Chen W."/>
            <person name="Choi C."/>
            <person name="Clum A."/>
            <person name="Dos Santos R.A."/>
            <person name="Damasio A.R."/>
            <person name="Diallinas G."/>
            <person name="Emri T."/>
            <person name="Fekete E."/>
            <person name="Flipphi M."/>
            <person name="Freyberg S."/>
            <person name="Gallo A."/>
            <person name="Gournas C."/>
            <person name="Habgood R."/>
            <person name="Hainaut M."/>
            <person name="Harispe M.L."/>
            <person name="Henrissat B."/>
            <person name="Hilden K.S."/>
            <person name="Hope R."/>
            <person name="Hossain A."/>
            <person name="Karabika E."/>
            <person name="Karaffa L."/>
            <person name="Karanyi Z."/>
            <person name="Krasevec N."/>
            <person name="Kuo A."/>
            <person name="Kusch H."/>
            <person name="LaButti K."/>
            <person name="Lagendijk E.L."/>
            <person name="Lapidus A."/>
            <person name="Levasseur A."/>
            <person name="Lindquist E."/>
            <person name="Lipzen A."/>
            <person name="Logrieco A.F."/>
            <person name="MacCabe A."/>
            <person name="Maekelae M.R."/>
            <person name="Malavazi I."/>
            <person name="Melin P."/>
            <person name="Meyer V."/>
            <person name="Mielnichuk N."/>
            <person name="Miskei M."/>
            <person name="Molnar A.P."/>
            <person name="Mule G."/>
            <person name="Ngan C.Y."/>
            <person name="Orejas M."/>
            <person name="Orosz E."/>
            <person name="Ouedraogo J.P."/>
            <person name="Overkamp K.M."/>
            <person name="Park H.-S."/>
            <person name="Perrone G."/>
            <person name="Piumi F."/>
            <person name="Punt P.J."/>
            <person name="Ram A.F."/>
            <person name="Ramon A."/>
            <person name="Rauscher S."/>
            <person name="Record E."/>
            <person name="Riano-Pachon D.M."/>
            <person name="Robert V."/>
            <person name="Roehrig J."/>
            <person name="Ruller R."/>
            <person name="Salamov A."/>
            <person name="Salih N.S."/>
            <person name="Samson R.A."/>
            <person name="Sandor E."/>
            <person name="Sanguinetti M."/>
            <person name="Schuetze T."/>
            <person name="Sepcic K."/>
            <person name="Shelest E."/>
            <person name="Sherlock G."/>
            <person name="Sophianopoulou V."/>
            <person name="Squina F.M."/>
            <person name="Sun H."/>
            <person name="Susca A."/>
            <person name="Todd R.B."/>
            <person name="Tsang A."/>
            <person name="Unkles S.E."/>
            <person name="van de Wiele N."/>
            <person name="van Rossen-Uffink D."/>
            <person name="Oliveira J.V."/>
            <person name="Vesth T.C."/>
            <person name="Visser J."/>
            <person name="Yu J.-H."/>
            <person name="Zhou M."/>
            <person name="Andersen M.R."/>
            <person name="Archer D.B."/>
            <person name="Baker S.E."/>
            <person name="Benoit I."/>
            <person name="Brakhage A.A."/>
            <person name="Braus G.H."/>
            <person name="Fischer R."/>
            <person name="Frisvad J.C."/>
            <person name="Goldman G.H."/>
            <person name="Houbraken J."/>
            <person name="Oakley B."/>
            <person name="Pocsi I."/>
            <person name="Scazzocchio C."/>
            <person name="Seiboth B."/>
            <person name="vanKuyk P.A."/>
            <person name="Wortman J."/>
            <person name="Dyer P.S."/>
            <person name="Grigoriev I.V."/>
        </authorList>
    </citation>
    <scope>NUCLEOTIDE SEQUENCE [LARGE SCALE GENOMIC DNA]</scope>
    <source>
        <strain evidence="4">DTO 134E9</strain>
    </source>
</reference>
<dbReference type="AlphaFoldDB" id="A0A1L9R4C1"/>
<feature type="signal peptide" evidence="2">
    <location>
        <begin position="1"/>
        <end position="20"/>
    </location>
</feature>
<evidence type="ECO:0000313" key="4">
    <source>
        <dbReference type="Proteomes" id="UP000184383"/>
    </source>
</evidence>
<dbReference type="Proteomes" id="UP000184383">
    <property type="component" value="Unassembled WGS sequence"/>
</dbReference>
<dbReference type="OrthoDB" id="4170853at2759"/>
<dbReference type="RefSeq" id="XP_040683431.1">
    <property type="nucleotide sequence ID" value="XM_040832209.1"/>
</dbReference>